<dbReference type="Pfam" id="PF00732">
    <property type="entry name" value="GMC_oxred_N"/>
    <property type="match status" value="1"/>
</dbReference>
<evidence type="ECO:0000259" key="3">
    <source>
        <dbReference type="Pfam" id="PF05199"/>
    </source>
</evidence>
<dbReference type="Pfam" id="PF05199">
    <property type="entry name" value="GMC_oxred_C"/>
    <property type="match status" value="1"/>
</dbReference>
<evidence type="ECO:0000313" key="6">
    <source>
        <dbReference type="Proteomes" id="UP000677228"/>
    </source>
</evidence>
<dbReference type="PANTHER" id="PTHR11552">
    <property type="entry name" value="GLUCOSE-METHANOL-CHOLINE GMC OXIDOREDUCTASE"/>
    <property type="match status" value="1"/>
</dbReference>
<dbReference type="AlphaFoldDB" id="A0A8S2FHQ3"/>
<dbReference type="GO" id="GO:0016614">
    <property type="term" value="F:oxidoreductase activity, acting on CH-OH group of donors"/>
    <property type="evidence" value="ECO:0007669"/>
    <property type="project" value="InterPro"/>
</dbReference>
<dbReference type="InterPro" id="IPR000172">
    <property type="entry name" value="GMC_OxRdtase_N"/>
</dbReference>
<evidence type="ECO:0008006" key="7">
    <source>
        <dbReference type="Google" id="ProtNLM"/>
    </source>
</evidence>
<proteinExistence type="inferred from homology"/>
<dbReference type="Proteomes" id="UP000682733">
    <property type="component" value="Unassembled WGS sequence"/>
</dbReference>
<evidence type="ECO:0000313" key="5">
    <source>
        <dbReference type="EMBL" id="CAF4260238.1"/>
    </source>
</evidence>
<dbReference type="GO" id="GO:0050660">
    <property type="term" value="F:flavin adenine dinucleotide binding"/>
    <property type="evidence" value="ECO:0007669"/>
    <property type="project" value="InterPro"/>
</dbReference>
<feature type="domain" description="Glucose-methanol-choline oxidoreductase N-terminal" evidence="2">
    <location>
        <begin position="3"/>
        <end position="101"/>
    </location>
</feature>
<comment type="similarity">
    <text evidence="1">Belongs to the GMC oxidoreductase family.</text>
</comment>
<reference evidence="4" key="1">
    <citation type="submission" date="2021-02" db="EMBL/GenBank/DDBJ databases">
        <authorList>
            <person name="Nowell W R."/>
        </authorList>
    </citation>
    <scope>NUCLEOTIDE SEQUENCE</scope>
</reference>
<organism evidence="4 6">
    <name type="scientific">Didymodactylos carnosus</name>
    <dbReference type="NCBI Taxonomy" id="1234261"/>
    <lineage>
        <taxon>Eukaryota</taxon>
        <taxon>Metazoa</taxon>
        <taxon>Spiralia</taxon>
        <taxon>Gnathifera</taxon>
        <taxon>Rotifera</taxon>
        <taxon>Eurotatoria</taxon>
        <taxon>Bdelloidea</taxon>
        <taxon>Philodinida</taxon>
        <taxon>Philodinidae</taxon>
        <taxon>Didymodactylos</taxon>
    </lineage>
</organism>
<dbReference type="InterPro" id="IPR012132">
    <property type="entry name" value="GMC_OxRdtase"/>
</dbReference>
<feature type="domain" description="Glucose-methanol-choline oxidoreductase C-terminal" evidence="3">
    <location>
        <begin position="200"/>
        <end position="337"/>
    </location>
</feature>
<name>A0A8S2FHQ3_9BILA</name>
<evidence type="ECO:0000256" key="1">
    <source>
        <dbReference type="ARBA" id="ARBA00010790"/>
    </source>
</evidence>
<protein>
    <recommendedName>
        <fullName evidence="7">Glucose dehydrogenase</fullName>
    </recommendedName>
</protein>
<dbReference type="SUPFAM" id="SSF54373">
    <property type="entry name" value="FAD-linked reductases, C-terminal domain"/>
    <property type="match status" value="1"/>
</dbReference>
<evidence type="ECO:0000313" key="4">
    <source>
        <dbReference type="EMBL" id="CAF1467938.1"/>
    </source>
</evidence>
<feature type="non-terminal residue" evidence="4">
    <location>
        <position position="1"/>
    </location>
</feature>
<dbReference type="Gene3D" id="3.30.560.10">
    <property type="entry name" value="Glucose Oxidase, domain 3"/>
    <property type="match status" value="1"/>
</dbReference>
<evidence type="ECO:0000259" key="2">
    <source>
        <dbReference type="Pfam" id="PF00732"/>
    </source>
</evidence>
<dbReference type="PANTHER" id="PTHR11552:SF213">
    <property type="entry name" value="DEHYDROGENASE, PUTATIVE-RELATED"/>
    <property type="match status" value="1"/>
</dbReference>
<dbReference type="EMBL" id="CAJOBA010052964">
    <property type="protein sequence ID" value="CAF4260238.1"/>
    <property type="molecule type" value="Genomic_DNA"/>
</dbReference>
<dbReference type="InterPro" id="IPR036188">
    <property type="entry name" value="FAD/NAD-bd_sf"/>
</dbReference>
<comment type="caution">
    <text evidence="4">The sequence shown here is derived from an EMBL/GenBank/DDBJ whole genome shotgun (WGS) entry which is preliminary data.</text>
</comment>
<gene>
    <name evidence="4" type="ORF">OVA965_LOCUS35532</name>
    <name evidence="5" type="ORF">TMI583_LOCUS36502</name>
</gene>
<sequence>IWPNTFVTKILIDEREKSACGVEYVSHSHLYGASPLSNHADRKYLKRQFIHAKKEVIISGGQFNTPQLLQLSGIGDENKLAEHDIKTVQHLQGVGKNMQDRQEIPHILKMKQEVLIENGCTLGLTPDDPCLIKYYQTGNSLYSRDGIVLGLLHSTYPKLSVPDSLILLVPNRFIGFRQGWFDPQTPPIYITASILKAHSPNTLGSVEIQSNDPFDMPLIQLNRFADNSDELDRVVQDLQFSRKLLLNSKYNFSNYVLDEELPGSNITTDEDLKSYIRQNVWGHHACCTAKMGKKNDKMAVLDSKGQVYNIANLRVVDISIFPKDMGYFPTLSIYIAAEKLADEIANKYDNKRSLVCNVEKHNAFKLRFLFRILVMFET</sequence>
<dbReference type="SUPFAM" id="SSF51905">
    <property type="entry name" value="FAD/NAD(P)-binding domain"/>
    <property type="match status" value="1"/>
</dbReference>
<dbReference type="Proteomes" id="UP000677228">
    <property type="component" value="Unassembled WGS sequence"/>
</dbReference>
<accession>A0A8S2FHQ3</accession>
<dbReference type="Gene3D" id="3.50.50.60">
    <property type="entry name" value="FAD/NAD(P)-binding domain"/>
    <property type="match status" value="1"/>
</dbReference>
<dbReference type="InterPro" id="IPR007867">
    <property type="entry name" value="GMC_OxRtase_C"/>
</dbReference>
<feature type="non-terminal residue" evidence="4">
    <location>
        <position position="378"/>
    </location>
</feature>
<dbReference type="EMBL" id="CAJNOK010031081">
    <property type="protein sequence ID" value="CAF1467938.1"/>
    <property type="molecule type" value="Genomic_DNA"/>
</dbReference>